<organism evidence="1 2">
    <name type="scientific">Triticum urartu</name>
    <name type="common">Red wild einkorn</name>
    <name type="synonym">Crithodium urartu</name>
    <dbReference type="NCBI Taxonomy" id="4572"/>
    <lineage>
        <taxon>Eukaryota</taxon>
        <taxon>Viridiplantae</taxon>
        <taxon>Streptophyta</taxon>
        <taxon>Embryophyta</taxon>
        <taxon>Tracheophyta</taxon>
        <taxon>Spermatophyta</taxon>
        <taxon>Magnoliopsida</taxon>
        <taxon>Liliopsida</taxon>
        <taxon>Poales</taxon>
        <taxon>Poaceae</taxon>
        <taxon>BOP clade</taxon>
        <taxon>Pooideae</taxon>
        <taxon>Triticodae</taxon>
        <taxon>Triticeae</taxon>
        <taxon>Triticinae</taxon>
        <taxon>Triticum</taxon>
    </lineage>
</organism>
<dbReference type="Proteomes" id="UP000015106">
    <property type="component" value="Chromosome 1"/>
</dbReference>
<dbReference type="AlphaFoldDB" id="A0A8R7NYR4"/>
<keyword evidence="2" id="KW-1185">Reference proteome</keyword>
<reference evidence="2" key="1">
    <citation type="journal article" date="2013" name="Nature">
        <title>Draft genome of the wheat A-genome progenitor Triticum urartu.</title>
        <authorList>
            <person name="Ling H.Q."/>
            <person name="Zhao S."/>
            <person name="Liu D."/>
            <person name="Wang J."/>
            <person name="Sun H."/>
            <person name="Zhang C."/>
            <person name="Fan H."/>
            <person name="Li D."/>
            <person name="Dong L."/>
            <person name="Tao Y."/>
            <person name="Gao C."/>
            <person name="Wu H."/>
            <person name="Li Y."/>
            <person name="Cui Y."/>
            <person name="Guo X."/>
            <person name="Zheng S."/>
            <person name="Wang B."/>
            <person name="Yu K."/>
            <person name="Liang Q."/>
            <person name="Yang W."/>
            <person name="Lou X."/>
            <person name="Chen J."/>
            <person name="Feng M."/>
            <person name="Jian J."/>
            <person name="Zhang X."/>
            <person name="Luo G."/>
            <person name="Jiang Y."/>
            <person name="Liu J."/>
            <person name="Wang Z."/>
            <person name="Sha Y."/>
            <person name="Zhang B."/>
            <person name="Wu H."/>
            <person name="Tang D."/>
            <person name="Shen Q."/>
            <person name="Xue P."/>
            <person name="Zou S."/>
            <person name="Wang X."/>
            <person name="Liu X."/>
            <person name="Wang F."/>
            <person name="Yang Y."/>
            <person name="An X."/>
            <person name="Dong Z."/>
            <person name="Zhang K."/>
            <person name="Zhang X."/>
            <person name="Luo M.C."/>
            <person name="Dvorak J."/>
            <person name="Tong Y."/>
            <person name="Wang J."/>
            <person name="Yang H."/>
            <person name="Li Z."/>
            <person name="Wang D."/>
            <person name="Zhang A."/>
            <person name="Wang J."/>
        </authorList>
    </citation>
    <scope>NUCLEOTIDE SEQUENCE</scope>
    <source>
        <strain evidence="2">cv. G1812</strain>
    </source>
</reference>
<proteinExistence type="predicted"/>
<evidence type="ECO:0000313" key="2">
    <source>
        <dbReference type="Proteomes" id="UP000015106"/>
    </source>
</evidence>
<protein>
    <submittedName>
        <fullName evidence="1">Uncharacterized protein</fullName>
    </submittedName>
</protein>
<accession>A0A8R7NYR4</accession>
<reference evidence="1" key="3">
    <citation type="submission" date="2022-06" db="UniProtKB">
        <authorList>
            <consortium name="EnsemblPlants"/>
        </authorList>
    </citation>
    <scope>IDENTIFICATION</scope>
</reference>
<dbReference type="Gramene" id="TuG1812G0100001519.01.T01">
    <property type="protein sequence ID" value="TuG1812G0100001519.01.T01.cds455961"/>
    <property type="gene ID" value="TuG1812G0100001519.01"/>
</dbReference>
<evidence type="ECO:0000313" key="1">
    <source>
        <dbReference type="EnsemblPlants" id="TuG1812G0100001519.01.T01.cds455961"/>
    </source>
</evidence>
<dbReference type="EnsemblPlants" id="TuG1812G0100001519.01.T01">
    <property type="protein sequence ID" value="TuG1812G0100001519.01.T01.cds455961"/>
    <property type="gene ID" value="TuG1812G0100001519.01"/>
</dbReference>
<reference evidence="1" key="2">
    <citation type="submission" date="2018-03" db="EMBL/GenBank/DDBJ databases">
        <title>The Triticum urartu genome reveals the dynamic nature of wheat genome evolution.</title>
        <authorList>
            <person name="Ling H."/>
            <person name="Ma B."/>
            <person name="Shi X."/>
            <person name="Liu H."/>
            <person name="Dong L."/>
            <person name="Sun H."/>
            <person name="Cao Y."/>
            <person name="Gao Q."/>
            <person name="Zheng S."/>
            <person name="Li Y."/>
            <person name="Yu Y."/>
            <person name="Du H."/>
            <person name="Qi M."/>
            <person name="Li Y."/>
            <person name="Yu H."/>
            <person name="Cui Y."/>
            <person name="Wang N."/>
            <person name="Chen C."/>
            <person name="Wu H."/>
            <person name="Zhao Y."/>
            <person name="Zhang J."/>
            <person name="Li Y."/>
            <person name="Zhou W."/>
            <person name="Zhang B."/>
            <person name="Hu W."/>
            <person name="Eijk M."/>
            <person name="Tang J."/>
            <person name="Witsenboer H."/>
            <person name="Zhao S."/>
            <person name="Li Z."/>
            <person name="Zhang A."/>
            <person name="Wang D."/>
            <person name="Liang C."/>
        </authorList>
    </citation>
    <scope>NUCLEOTIDE SEQUENCE [LARGE SCALE GENOMIC DNA]</scope>
    <source>
        <strain evidence="1">cv. G1812</strain>
    </source>
</reference>
<sequence>MFVIPGSGEGDLCRRRRRRVLELIERVVLVIVVEVELSRVITVVDDGAGGRCVVIGQERGGVGVGGAEYTFRVQSQRSRHYCTS</sequence>
<name>A0A8R7NYR4_TRIUA</name>